<sequence length="73" mass="7951">MKSSLLVNHFWCTWLDFMVCTLSTPYVFLPTTVFSGVGILSSLEIPFTPQLATGVFSVVSIGHRAIILKSSAS</sequence>
<dbReference type="EMBL" id="CP092624">
    <property type="protein sequence ID" value="UMM32704.1"/>
    <property type="molecule type" value="Genomic_DNA"/>
</dbReference>
<dbReference type="Pfam" id="PF10318">
    <property type="entry name" value="7TM_GPCR_Srh"/>
    <property type="match status" value="1"/>
</dbReference>
<dbReference type="AlphaFoldDB" id="A0AAE9EVV5"/>
<dbReference type="Proteomes" id="UP000829354">
    <property type="component" value="Chromosome V"/>
</dbReference>
<evidence type="ECO:0000313" key="2">
    <source>
        <dbReference type="Proteomes" id="UP000829354"/>
    </source>
</evidence>
<keyword evidence="2" id="KW-1185">Reference proteome</keyword>
<reference evidence="1 2" key="1">
    <citation type="submission" date="2022-04" db="EMBL/GenBank/DDBJ databases">
        <title>Chromosome-level reference genomes for two strains of Caenorhabditis briggsae: an improved platform for comparative genomics.</title>
        <authorList>
            <person name="Stevens L."/>
            <person name="Andersen E."/>
        </authorList>
    </citation>
    <scope>NUCLEOTIDE SEQUENCE [LARGE SCALE GENOMIC DNA]</scope>
    <source>
        <strain evidence="1">VX34</strain>
        <tissue evidence="1">Whole-organism</tissue>
    </source>
</reference>
<dbReference type="InterPro" id="IPR019422">
    <property type="entry name" value="7TM_GPCR_serpentine_rcpt_Srh"/>
</dbReference>
<accession>A0AAE9EVV5</accession>
<proteinExistence type="predicted"/>
<gene>
    <name evidence="1" type="ORF">L5515_006410</name>
</gene>
<organism evidence="1 2">
    <name type="scientific">Caenorhabditis briggsae</name>
    <dbReference type="NCBI Taxonomy" id="6238"/>
    <lineage>
        <taxon>Eukaryota</taxon>
        <taxon>Metazoa</taxon>
        <taxon>Ecdysozoa</taxon>
        <taxon>Nematoda</taxon>
        <taxon>Chromadorea</taxon>
        <taxon>Rhabditida</taxon>
        <taxon>Rhabditina</taxon>
        <taxon>Rhabditomorpha</taxon>
        <taxon>Rhabditoidea</taxon>
        <taxon>Rhabditidae</taxon>
        <taxon>Peloderinae</taxon>
        <taxon>Caenorhabditis</taxon>
    </lineage>
</organism>
<evidence type="ECO:0000313" key="1">
    <source>
        <dbReference type="EMBL" id="UMM32704.1"/>
    </source>
</evidence>
<protein>
    <submittedName>
        <fullName evidence="1">Uncharacterized protein</fullName>
    </submittedName>
</protein>
<name>A0AAE9EVV5_CAEBR</name>